<comment type="caution">
    <text evidence="1">The sequence shown here is derived from an EMBL/GenBank/DDBJ whole genome shotgun (WGS) entry which is preliminary data.</text>
</comment>
<sequence length="432" mass="49494">MSSTASAISNELNSLSHALVFTKITTSSLLTGKTEKISHPTSLLDLPKEVRNRIWHFALRPDCMFLSGPNVCLKSHCHRDKNIGRWRILVLCSTIYNETVVLLRNNGELIVQLTYRGPPVFECDSYPSTWGGGAHAIRCVREIQVRQARNVAVIVHLGQLEHPDGHNRLSYKNCTAKFKLGDVLRTLKQAKDIRKLRLFIERRSEYLHKFGDWEKHFRLDRKHGILDLLLAIVREVACKGGEVFVGRAFTYLDEQRYGNGWEPLESHDDDPVVPWLVQAALREGVFITRLMDPLLNRPMTWEELRVRVEDRVPVPDVQYQDPLQRPFTYEELLDENPATPSAMTFGLLESDIKDVRELTGRRQMVPQCNIDCQRTFGSMQDFENHLSSAPDHRMSFTEVMEAEATRAARLAEANEEWQDAKGCGLEEDCKEG</sequence>
<dbReference type="EMBL" id="LFJN01000006">
    <property type="protein sequence ID" value="KPI42718.1"/>
    <property type="molecule type" value="Genomic_DNA"/>
</dbReference>
<keyword evidence="2" id="KW-1185">Reference proteome</keyword>
<dbReference type="RefSeq" id="XP_018002681.1">
    <property type="nucleotide sequence ID" value="XM_018142101.1"/>
</dbReference>
<evidence type="ECO:0000313" key="2">
    <source>
        <dbReference type="Proteomes" id="UP000038010"/>
    </source>
</evidence>
<reference evidence="1 2" key="1">
    <citation type="submission" date="2015-06" db="EMBL/GenBank/DDBJ databases">
        <title>Draft genome of the ant-associated black yeast Phialophora attae CBS 131958.</title>
        <authorList>
            <person name="Moreno L.F."/>
            <person name="Stielow B.J."/>
            <person name="de Hoog S."/>
            <person name="Vicente V.A."/>
            <person name="Weiss V.A."/>
            <person name="de Vries M."/>
            <person name="Cruz L.M."/>
            <person name="Souza E.M."/>
        </authorList>
    </citation>
    <scope>NUCLEOTIDE SEQUENCE [LARGE SCALE GENOMIC DNA]</scope>
    <source>
        <strain evidence="1 2">CBS 131958</strain>
    </source>
</reference>
<name>A0A0N0NPH1_9EURO</name>
<evidence type="ECO:0000313" key="1">
    <source>
        <dbReference type="EMBL" id="KPI42718.1"/>
    </source>
</evidence>
<organism evidence="1 2">
    <name type="scientific">Cyphellophora attinorum</name>
    <dbReference type="NCBI Taxonomy" id="1664694"/>
    <lineage>
        <taxon>Eukaryota</taxon>
        <taxon>Fungi</taxon>
        <taxon>Dikarya</taxon>
        <taxon>Ascomycota</taxon>
        <taxon>Pezizomycotina</taxon>
        <taxon>Eurotiomycetes</taxon>
        <taxon>Chaetothyriomycetidae</taxon>
        <taxon>Chaetothyriales</taxon>
        <taxon>Cyphellophoraceae</taxon>
        <taxon>Cyphellophora</taxon>
    </lineage>
</organism>
<dbReference type="GeneID" id="28733981"/>
<dbReference type="Proteomes" id="UP000038010">
    <property type="component" value="Unassembled WGS sequence"/>
</dbReference>
<proteinExistence type="predicted"/>
<gene>
    <name evidence="1" type="ORF">AB675_2153</name>
</gene>
<dbReference type="AlphaFoldDB" id="A0A0N0NPH1"/>
<dbReference type="VEuPathDB" id="FungiDB:AB675_2153"/>
<protein>
    <submittedName>
        <fullName evidence="1">Uncharacterized protein</fullName>
    </submittedName>
</protein>
<accession>A0A0N0NPH1</accession>